<dbReference type="GO" id="GO:0005525">
    <property type="term" value="F:GTP binding"/>
    <property type="evidence" value="ECO:0007669"/>
    <property type="project" value="InterPro"/>
</dbReference>
<evidence type="ECO:0000259" key="2">
    <source>
        <dbReference type="Pfam" id="PF01926"/>
    </source>
</evidence>
<evidence type="ECO:0000313" key="3">
    <source>
        <dbReference type="EMBL" id="KAJ3224134.1"/>
    </source>
</evidence>
<dbReference type="GO" id="GO:0019843">
    <property type="term" value="F:rRNA binding"/>
    <property type="evidence" value="ECO:0007669"/>
    <property type="project" value="TreeGrafter"/>
</dbReference>
<protein>
    <recommendedName>
        <fullName evidence="2">G domain-containing protein</fullName>
    </recommendedName>
</protein>
<keyword evidence="1" id="KW-0812">Transmembrane</keyword>
<dbReference type="GO" id="GO:0043024">
    <property type="term" value="F:ribosomal small subunit binding"/>
    <property type="evidence" value="ECO:0007669"/>
    <property type="project" value="TreeGrafter"/>
</dbReference>
<feature type="transmembrane region" description="Helical" evidence="1">
    <location>
        <begin position="349"/>
        <end position="367"/>
    </location>
</feature>
<gene>
    <name evidence="3" type="ORF">HK099_000184</name>
</gene>
<dbReference type="Pfam" id="PF01926">
    <property type="entry name" value="MMR_HSR1"/>
    <property type="match status" value="1"/>
</dbReference>
<evidence type="ECO:0000256" key="1">
    <source>
        <dbReference type="SAM" id="Phobius"/>
    </source>
</evidence>
<reference evidence="3" key="1">
    <citation type="submission" date="2020-05" db="EMBL/GenBank/DDBJ databases">
        <title>Phylogenomic resolution of chytrid fungi.</title>
        <authorList>
            <person name="Stajich J.E."/>
            <person name="Amses K."/>
            <person name="Simmons R."/>
            <person name="Seto K."/>
            <person name="Myers J."/>
            <person name="Bonds A."/>
            <person name="Quandt C.A."/>
            <person name="Barry K."/>
            <person name="Liu P."/>
            <person name="Grigoriev I."/>
            <person name="Longcore J.E."/>
            <person name="James T.Y."/>
        </authorList>
    </citation>
    <scope>NUCLEOTIDE SEQUENCE</scope>
    <source>
        <strain evidence="3">JEL0476</strain>
    </source>
</reference>
<organism evidence="3 4">
    <name type="scientific">Clydaea vesicula</name>
    <dbReference type="NCBI Taxonomy" id="447962"/>
    <lineage>
        <taxon>Eukaryota</taxon>
        <taxon>Fungi</taxon>
        <taxon>Fungi incertae sedis</taxon>
        <taxon>Chytridiomycota</taxon>
        <taxon>Chytridiomycota incertae sedis</taxon>
        <taxon>Chytridiomycetes</taxon>
        <taxon>Lobulomycetales</taxon>
        <taxon>Lobulomycetaceae</taxon>
        <taxon>Clydaea</taxon>
    </lineage>
</organism>
<proteinExistence type="predicted"/>
<accession>A0AAD5Y044</accession>
<dbReference type="GO" id="GO:0000028">
    <property type="term" value="P:ribosomal small subunit assembly"/>
    <property type="evidence" value="ECO:0007669"/>
    <property type="project" value="TreeGrafter"/>
</dbReference>
<name>A0AAD5Y044_9FUNG</name>
<dbReference type="Proteomes" id="UP001211065">
    <property type="component" value="Unassembled WGS sequence"/>
</dbReference>
<dbReference type="EMBL" id="JADGJW010000103">
    <property type="protein sequence ID" value="KAJ3224134.1"/>
    <property type="molecule type" value="Genomic_DNA"/>
</dbReference>
<sequence>MGVSTRTSRNETLPITDINQFILEQVYDIYNQKYGICEISHIHNLGIAPPKKKIWIMLLGNHSAGKSSYINWYAEETVQKTAVSIETTGFSFIQSGKKKQTLQGPATLQLYPFLNDLMRMRGIKENINTEIVTSRAKKIHLLTLIDTPGLVDGDAMQYSFDPEEVMLILAKECDLIFTFFDPIGQALCQRTMHIVESLSKKYPSKLHFYLSKSDQVPDETDRQRVLIQIAQNVSQKIPNNFSLNIPTIYLPSPDNENNVVRNHIDETLKEIDRAILLKVQSVLDDFKSDCNLIIEVLEKKLLDDKRKVEFISLKNRKGFSDSTFLVFVLFALFYLLIILEVAPRMTLEMLIPSYATIFLIVVSYSYYRNYLDMPETLTKTHKKEISDQILYSNELLTKQKVNEY</sequence>
<dbReference type="InterPro" id="IPR027417">
    <property type="entry name" value="P-loop_NTPase"/>
</dbReference>
<evidence type="ECO:0000313" key="4">
    <source>
        <dbReference type="Proteomes" id="UP001211065"/>
    </source>
</evidence>
<dbReference type="PANTHER" id="PTHR42698:SF2">
    <property type="entry name" value="GTPASE ERA-LIKE, CHLOROPLASTIC"/>
    <property type="match status" value="1"/>
</dbReference>
<comment type="caution">
    <text evidence="3">The sequence shown here is derived from an EMBL/GenBank/DDBJ whole genome shotgun (WGS) entry which is preliminary data.</text>
</comment>
<dbReference type="InterPro" id="IPR005662">
    <property type="entry name" value="GTPase_Era-like"/>
</dbReference>
<dbReference type="InterPro" id="IPR006073">
    <property type="entry name" value="GTP-bd"/>
</dbReference>
<keyword evidence="1" id="KW-1133">Transmembrane helix</keyword>
<dbReference type="SUPFAM" id="SSF52540">
    <property type="entry name" value="P-loop containing nucleoside triphosphate hydrolases"/>
    <property type="match status" value="1"/>
</dbReference>
<keyword evidence="4" id="KW-1185">Reference proteome</keyword>
<keyword evidence="1" id="KW-0472">Membrane</keyword>
<feature type="transmembrane region" description="Helical" evidence="1">
    <location>
        <begin position="324"/>
        <end position="343"/>
    </location>
</feature>
<feature type="domain" description="G" evidence="2">
    <location>
        <begin position="56"/>
        <end position="187"/>
    </location>
</feature>
<dbReference type="PANTHER" id="PTHR42698">
    <property type="entry name" value="GTPASE ERA"/>
    <property type="match status" value="1"/>
</dbReference>
<dbReference type="Gene3D" id="3.40.50.300">
    <property type="entry name" value="P-loop containing nucleotide triphosphate hydrolases"/>
    <property type="match status" value="1"/>
</dbReference>
<dbReference type="AlphaFoldDB" id="A0AAD5Y044"/>